<protein>
    <recommendedName>
        <fullName evidence="1">UBC core domain-containing protein</fullName>
    </recommendedName>
</protein>
<evidence type="ECO:0000259" key="1">
    <source>
        <dbReference type="PROSITE" id="PS50127"/>
    </source>
</evidence>
<organism evidence="2 3">
    <name type="scientific">Rhipicephalus sanguineus</name>
    <name type="common">Brown dog tick</name>
    <name type="synonym">Ixodes sanguineus</name>
    <dbReference type="NCBI Taxonomy" id="34632"/>
    <lineage>
        <taxon>Eukaryota</taxon>
        <taxon>Metazoa</taxon>
        <taxon>Ecdysozoa</taxon>
        <taxon>Arthropoda</taxon>
        <taxon>Chelicerata</taxon>
        <taxon>Arachnida</taxon>
        <taxon>Acari</taxon>
        <taxon>Parasitiformes</taxon>
        <taxon>Ixodida</taxon>
        <taxon>Ixodoidea</taxon>
        <taxon>Ixodidae</taxon>
        <taxon>Rhipicephalinae</taxon>
        <taxon>Rhipicephalus</taxon>
        <taxon>Rhipicephalus</taxon>
    </lineage>
</organism>
<dbReference type="OrthoDB" id="6481921at2759"/>
<evidence type="ECO:0000313" key="2">
    <source>
        <dbReference type="EMBL" id="KAH7961616.1"/>
    </source>
</evidence>
<keyword evidence="3" id="KW-1185">Reference proteome</keyword>
<dbReference type="AlphaFoldDB" id="A0A9D4Q1V2"/>
<dbReference type="Pfam" id="PF00179">
    <property type="entry name" value="UQ_con"/>
    <property type="match status" value="1"/>
</dbReference>
<dbReference type="OMA" id="KNEQPTP"/>
<reference evidence="2" key="2">
    <citation type="submission" date="2021-09" db="EMBL/GenBank/DDBJ databases">
        <authorList>
            <person name="Jia N."/>
            <person name="Wang J."/>
            <person name="Shi W."/>
            <person name="Du L."/>
            <person name="Sun Y."/>
            <person name="Zhan W."/>
            <person name="Jiang J."/>
            <person name="Wang Q."/>
            <person name="Zhang B."/>
            <person name="Ji P."/>
            <person name="Sakyi L.B."/>
            <person name="Cui X."/>
            <person name="Yuan T."/>
            <person name="Jiang B."/>
            <person name="Yang W."/>
            <person name="Lam T.T.-Y."/>
            <person name="Chang Q."/>
            <person name="Ding S."/>
            <person name="Wang X."/>
            <person name="Zhu J."/>
            <person name="Ruan X."/>
            <person name="Zhao L."/>
            <person name="Wei J."/>
            <person name="Que T."/>
            <person name="Du C."/>
            <person name="Cheng J."/>
            <person name="Dai P."/>
            <person name="Han X."/>
            <person name="Huang E."/>
            <person name="Gao Y."/>
            <person name="Liu J."/>
            <person name="Shao H."/>
            <person name="Ye R."/>
            <person name="Li L."/>
            <person name="Wei W."/>
            <person name="Wang X."/>
            <person name="Wang C."/>
            <person name="Huo Q."/>
            <person name="Li W."/>
            <person name="Guo W."/>
            <person name="Chen H."/>
            <person name="Chen S."/>
            <person name="Zhou L."/>
            <person name="Zhou L."/>
            <person name="Ni X."/>
            <person name="Tian J."/>
            <person name="Zhou Y."/>
            <person name="Sheng Y."/>
            <person name="Liu T."/>
            <person name="Pan Y."/>
            <person name="Xia L."/>
            <person name="Li J."/>
            <person name="Zhao F."/>
            <person name="Cao W."/>
        </authorList>
    </citation>
    <scope>NUCLEOTIDE SEQUENCE</scope>
    <source>
        <strain evidence="2">Rsan-2018</strain>
        <tissue evidence="2">Larvae</tissue>
    </source>
</reference>
<accession>A0A9D4Q1V2</accession>
<dbReference type="PANTHER" id="PTHR24067">
    <property type="entry name" value="UBIQUITIN-CONJUGATING ENZYME E2"/>
    <property type="match status" value="1"/>
</dbReference>
<dbReference type="SMART" id="SM00212">
    <property type="entry name" value="UBCc"/>
    <property type="match status" value="1"/>
</dbReference>
<dbReference type="InterPro" id="IPR016135">
    <property type="entry name" value="UBQ-conjugating_enzyme/RWD"/>
</dbReference>
<dbReference type="InterPro" id="IPR050113">
    <property type="entry name" value="Ub_conjugating_enzyme"/>
</dbReference>
<proteinExistence type="predicted"/>
<feature type="domain" description="UBC core" evidence="1">
    <location>
        <begin position="20"/>
        <end position="189"/>
    </location>
</feature>
<dbReference type="Gene3D" id="3.10.110.10">
    <property type="entry name" value="Ubiquitin Conjugating Enzyme"/>
    <property type="match status" value="1"/>
</dbReference>
<dbReference type="Proteomes" id="UP000821837">
    <property type="component" value="Chromosome 3"/>
</dbReference>
<dbReference type="VEuPathDB" id="VectorBase:RSAN_033117"/>
<dbReference type="InterPro" id="IPR000608">
    <property type="entry name" value="UBC"/>
</dbReference>
<gene>
    <name evidence="2" type="ORF">HPB52_010852</name>
</gene>
<sequence length="241" mass="26370">MANFLKNFLDRYKAEQPTPQSLQRIQRDLAELHGDPPPGVFAAPEENDMSVLHAVIVGSWDTPLEGGLFHVVLKFPPDYPMRPPHAFFLTGVQARVSFNAHIYGGGICLSTLGTAAGPSWSPAQTIGSLLVSIQSLLADGAAERMRRNTISVAVCDTLEGCLKEPPATDAMPPALKKQVLKYFVDNYAKYEDSVKARIGSSSGMLSWLTGNSSYEPLLQRLRDIKKKVDEKKAADAQQDNE</sequence>
<evidence type="ECO:0000313" key="3">
    <source>
        <dbReference type="Proteomes" id="UP000821837"/>
    </source>
</evidence>
<name>A0A9D4Q1V2_RHISA</name>
<dbReference type="PROSITE" id="PS50127">
    <property type="entry name" value="UBC_2"/>
    <property type="match status" value="1"/>
</dbReference>
<comment type="caution">
    <text evidence="2">The sequence shown here is derived from an EMBL/GenBank/DDBJ whole genome shotgun (WGS) entry which is preliminary data.</text>
</comment>
<reference evidence="2" key="1">
    <citation type="journal article" date="2020" name="Cell">
        <title>Large-Scale Comparative Analyses of Tick Genomes Elucidate Their Genetic Diversity and Vector Capacities.</title>
        <authorList>
            <consortium name="Tick Genome and Microbiome Consortium (TIGMIC)"/>
            <person name="Jia N."/>
            <person name="Wang J."/>
            <person name="Shi W."/>
            <person name="Du L."/>
            <person name="Sun Y."/>
            <person name="Zhan W."/>
            <person name="Jiang J.F."/>
            <person name="Wang Q."/>
            <person name="Zhang B."/>
            <person name="Ji P."/>
            <person name="Bell-Sakyi L."/>
            <person name="Cui X.M."/>
            <person name="Yuan T.T."/>
            <person name="Jiang B.G."/>
            <person name="Yang W.F."/>
            <person name="Lam T.T."/>
            <person name="Chang Q.C."/>
            <person name="Ding S.J."/>
            <person name="Wang X.J."/>
            <person name="Zhu J.G."/>
            <person name="Ruan X.D."/>
            <person name="Zhao L."/>
            <person name="Wei J.T."/>
            <person name="Ye R.Z."/>
            <person name="Que T.C."/>
            <person name="Du C.H."/>
            <person name="Zhou Y.H."/>
            <person name="Cheng J.X."/>
            <person name="Dai P.F."/>
            <person name="Guo W.B."/>
            <person name="Han X.H."/>
            <person name="Huang E.J."/>
            <person name="Li L.F."/>
            <person name="Wei W."/>
            <person name="Gao Y.C."/>
            <person name="Liu J.Z."/>
            <person name="Shao H.Z."/>
            <person name="Wang X."/>
            <person name="Wang C.C."/>
            <person name="Yang T.C."/>
            <person name="Huo Q.B."/>
            <person name="Li W."/>
            <person name="Chen H.Y."/>
            <person name="Chen S.E."/>
            <person name="Zhou L.G."/>
            <person name="Ni X.B."/>
            <person name="Tian J.H."/>
            <person name="Sheng Y."/>
            <person name="Liu T."/>
            <person name="Pan Y.S."/>
            <person name="Xia L.Y."/>
            <person name="Li J."/>
            <person name="Zhao F."/>
            <person name="Cao W.C."/>
        </authorList>
    </citation>
    <scope>NUCLEOTIDE SEQUENCE</scope>
    <source>
        <strain evidence="2">Rsan-2018</strain>
    </source>
</reference>
<dbReference type="EMBL" id="JABSTV010001249">
    <property type="protein sequence ID" value="KAH7961616.1"/>
    <property type="molecule type" value="Genomic_DNA"/>
</dbReference>
<dbReference type="SUPFAM" id="SSF54495">
    <property type="entry name" value="UBC-like"/>
    <property type="match status" value="1"/>
</dbReference>